<dbReference type="GO" id="GO:0033202">
    <property type="term" value="C:DNA helicase complex"/>
    <property type="evidence" value="ECO:0007669"/>
    <property type="project" value="TreeGrafter"/>
</dbReference>
<keyword evidence="2 15" id="KW-0547">Nucleotide-binding</keyword>
<evidence type="ECO:0000256" key="14">
    <source>
        <dbReference type="ARBA" id="ARBA00048988"/>
    </source>
</evidence>
<keyword evidence="3" id="KW-0227">DNA damage</keyword>
<dbReference type="AlphaFoldDB" id="A0A7Y9PIF8"/>
<evidence type="ECO:0000256" key="15">
    <source>
        <dbReference type="PROSITE-ProRule" id="PRU00560"/>
    </source>
</evidence>
<dbReference type="EC" id="5.6.2.4" evidence="12"/>
<feature type="domain" description="UvrD-like helicase ATP-binding" evidence="17">
    <location>
        <begin position="20"/>
        <end position="515"/>
    </location>
</feature>
<evidence type="ECO:0000256" key="16">
    <source>
        <dbReference type="SAM" id="MobiDB-lite"/>
    </source>
</evidence>
<evidence type="ECO:0000256" key="8">
    <source>
        <dbReference type="ARBA" id="ARBA00023125"/>
    </source>
</evidence>
<proteinExistence type="predicted"/>
<dbReference type="GO" id="GO:0005829">
    <property type="term" value="C:cytosol"/>
    <property type="evidence" value="ECO:0007669"/>
    <property type="project" value="TreeGrafter"/>
</dbReference>
<evidence type="ECO:0000313" key="19">
    <source>
        <dbReference type="EMBL" id="NYF80446.1"/>
    </source>
</evidence>
<dbReference type="GO" id="GO:0004527">
    <property type="term" value="F:exonuclease activity"/>
    <property type="evidence" value="ECO:0007669"/>
    <property type="project" value="UniProtKB-KW"/>
</dbReference>
<gene>
    <name evidence="19" type="ORF">HDF17_002766</name>
</gene>
<evidence type="ECO:0000259" key="18">
    <source>
        <dbReference type="PROSITE" id="PS51217"/>
    </source>
</evidence>
<evidence type="ECO:0000256" key="5">
    <source>
        <dbReference type="ARBA" id="ARBA00022806"/>
    </source>
</evidence>
<comment type="catalytic activity">
    <reaction evidence="14">
        <text>ATP + H2O = ADP + phosphate + H(+)</text>
        <dbReference type="Rhea" id="RHEA:13065"/>
        <dbReference type="ChEBI" id="CHEBI:15377"/>
        <dbReference type="ChEBI" id="CHEBI:15378"/>
        <dbReference type="ChEBI" id="CHEBI:30616"/>
        <dbReference type="ChEBI" id="CHEBI:43474"/>
        <dbReference type="ChEBI" id="CHEBI:456216"/>
        <dbReference type="EC" id="5.6.2.4"/>
    </reaction>
</comment>
<evidence type="ECO:0000256" key="4">
    <source>
        <dbReference type="ARBA" id="ARBA00022801"/>
    </source>
</evidence>
<evidence type="ECO:0000256" key="10">
    <source>
        <dbReference type="ARBA" id="ARBA00023235"/>
    </source>
</evidence>
<dbReference type="InterPro" id="IPR014017">
    <property type="entry name" value="DNA_helicase_UvrD-like_C"/>
</dbReference>
<comment type="caution">
    <text evidence="19">The sequence shown here is derived from an EMBL/GenBank/DDBJ whole genome shotgun (WGS) entry which is preliminary data.</text>
</comment>
<dbReference type="GO" id="GO:0005524">
    <property type="term" value="F:ATP binding"/>
    <property type="evidence" value="ECO:0007669"/>
    <property type="project" value="UniProtKB-UniRule"/>
</dbReference>
<keyword evidence="20" id="KW-1185">Reference proteome</keyword>
<dbReference type="GO" id="GO:0043138">
    <property type="term" value="F:3'-5' DNA helicase activity"/>
    <property type="evidence" value="ECO:0007669"/>
    <property type="project" value="UniProtKB-EC"/>
</dbReference>
<dbReference type="Pfam" id="PF00580">
    <property type="entry name" value="UvrD-helicase"/>
    <property type="match status" value="2"/>
</dbReference>
<organism evidence="19 20">
    <name type="scientific">Granulicella arctica</name>
    <dbReference type="NCBI Taxonomy" id="940613"/>
    <lineage>
        <taxon>Bacteria</taxon>
        <taxon>Pseudomonadati</taxon>
        <taxon>Acidobacteriota</taxon>
        <taxon>Terriglobia</taxon>
        <taxon>Terriglobales</taxon>
        <taxon>Acidobacteriaceae</taxon>
        <taxon>Granulicella</taxon>
    </lineage>
</organism>
<keyword evidence="10" id="KW-0413">Isomerase</keyword>
<keyword evidence="9" id="KW-0234">DNA repair</keyword>
<dbReference type="InterPro" id="IPR027417">
    <property type="entry name" value="P-loop_NTPase"/>
</dbReference>
<dbReference type="PANTHER" id="PTHR11070:SF2">
    <property type="entry name" value="ATP-DEPENDENT DNA HELICASE SRS2"/>
    <property type="match status" value="1"/>
</dbReference>
<evidence type="ECO:0000313" key="20">
    <source>
        <dbReference type="Proteomes" id="UP000589520"/>
    </source>
</evidence>
<dbReference type="InterPro" id="IPR014016">
    <property type="entry name" value="UvrD-like_ATP-bd"/>
</dbReference>
<evidence type="ECO:0000256" key="6">
    <source>
        <dbReference type="ARBA" id="ARBA00022839"/>
    </source>
</evidence>
<keyword evidence="4 15" id="KW-0378">Hydrolase</keyword>
<keyword evidence="5 15" id="KW-0347">Helicase</keyword>
<protein>
    <recommendedName>
        <fullName evidence="12">DNA 3'-5' helicase</fullName>
        <ecNumber evidence="12">5.6.2.4</ecNumber>
    </recommendedName>
    <alternativeName>
        <fullName evidence="13">DNA 3'-5' helicase II</fullName>
    </alternativeName>
</protein>
<evidence type="ECO:0000256" key="13">
    <source>
        <dbReference type="ARBA" id="ARBA00034923"/>
    </source>
</evidence>
<evidence type="ECO:0000256" key="12">
    <source>
        <dbReference type="ARBA" id="ARBA00034808"/>
    </source>
</evidence>
<dbReference type="PROSITE" id="PS51217">
    <property type="entry name" value="UVRD_HELICASE_CTER"/>
    <property type="match status" value="1"/>
</dbReference>
<dbReference type="Pfam" id="PF13361">
    <property type="entry name" value="UvrD_C"/>
    <property type="match status" value="2"/>
</dbReference>
<dbReference type="InterPro" id="IPR011604">
    <property type="entry name" value="PDDEXK-like_dom_sf"/>
</dbReference>
<evidence type="ECO:0000256" key="11">
    <source>
        <dbReference type="ARBA" id="ARBA00034617"/>
    </source>
</evidence>
<dbReference type="Proteomes" id="UP000589520">
    <property type="component" value="Unassembled WGS sequence"/>
</dbReference>
<dbReference type="Gene3D" id="3.40.50.300">
    <property type="entry name" value="P-loop containing nucleotide triphosphate hydrolases"/>
    <property type="match status" value="3"/>
</dbReference>
<dbReference type="Gene3D" id="3.90.320.10">
    <property type="match status" value="1"/>
</dbReference>
<feature type="domain" description="UvrD-like helicase C-terminal" evidence="18">
    <location>
        <begin position="543"/>
        <end position="814"/>
    </location>
</feature>
<feature type="binding site" evidence="15">
    <location>
        <begin position="41"/>
        <end position="48"/>
    </location>
    <ligand>
        <name>ATP</name>
        <dbReference type="ChEBI" id="CHEBI:30616"/>
    </ligand>
</feature>
<dbReference type="GO" id="GO:0003677">
    <property type="term" value="F:DNA binding"/>
    <property type="evidence" value="ECO:0007669"/>
    <property type="project" value="UniProtKB-KW"/>
</dbReference>
<evidence type="ECO:0000256" key="1">
    <source>
        <dbReference type="ARBA" id="ARBA00022722"/>
    </source>
</evidence>
<comment type="catalytic activity">
    <reaction evidence="11">
        <text>Couples ATP hydrolysis with the unwinding of duplex DNA by translocating in the 3'-5' direction.</text>
        <dbReference type="EC" id="5.6.2.4"/>
    </reaction>
</comment>
<name>A0A7Y9PIF8_9BACT</name>
<dbReference type="InterPro" id="IPR000212">
    <property type="entry name" value="DNA_helicase_UvrD/REP"/>
</dbReference>
<sequence>MADLFLVGTEPDKREPSAGLPPDWQQREAALNIHQSWIVEAPAGSGKTGLLIQRFLKLLADESVTEPEQVMAITFTVKATAELRERVLKQLDAAANNTPTNNPFDHDTRIFAEQVLMRDRAFGWGLLERPQRLRMRTIDSVCAEIARSLPVLSGSGGQLSPVLDVAPLHQEAARRTLMQLGGDDLVLDKALRVLMLHRDGNLAECERLLAGMLQWRDQWGEWIPLMGSELSDESLESTVLPRLERALDRAICAGLQQLAKTFPSPLLDKLAHLAGEMGHSPGYKGAPSPIASCAGLHSVPGETAEQLAHWRVLIHLMTTKDGGWRSGFRSNWLSFELEKYHASQLKDIVQQLSERDDLLHAIDQVKLLPPARYPQEQWVVAKALFRILRRALVELQFVFAERGECDFAELGLLARIALERDSNGDDLAAALGMRLQHLLVDEMQDTSTSQYELIELLTQGWDGHSQTVFLVGDPKQSIYLFRQARIERFVRTMRTEMLGDLPVGRLQLTANFRSQRALVEQVNEDFALLFPSAATSAHPEDVPFAEAKATRPPTDAQGRVWHPHTIAKDAPNGTRKRQAAEDALEIRRIAEGWRARPLPPGRTEPWKIGVLVRSRGHLGEIVTALKQDGGNGSIPFRAVDIELLSERQEVLDLFALTRALLHPADRVAWLSILRAPWCGLTLADLHLLAGADDPAWAETSVEELISRRGDLLSPDGCQRLERIWSVMQAAAKRRSRLTYAQWVERSWRSLGGDAYLSETELANAHRYLQLLDELEAETETIRVDQLDQRLTKLYAEAAVHPGAIDLMTIHGSKGLEWDVVIVPSLERKGQSSRGRLLTWLELDSTDADSAHVVLAPILGKGEASRELNDWLNSIHNAREAAERKRLYYVACTRAREELHLFASPERTSKGAISIQQDSLLKAAWPAAERHFADTESILAMMPAALPERESVIDIAAEGMETQRPQLLHRLPADFNASKRFAQHLPLSDGTVETRDAIASFERPEGSFAARAFGNAVHSFLELLAQRIAEDHSINSLLAELPRWTPRIAALLRGDGLPPAMVERLAQRVRVALENTLKDPEGQWVLARHLDAASEHALTQWKERHASIRIDRIFRAGAEPLAPGADYLWIVDFKTTTHGRDGVDAFLLKEREKYASQMETYARILTASDPQNTRIRMMLYYPLIPSTLWWSSTTT</sequence>
<dbReference type="EMBL" id="JACCCW010000002">
    <property type="protein sequence ID" value="NYF80446.1"/>
    <property type="molecule type" value="Genomic_DNA"/>
</dbReference>
<dbReference type="Gene3D" id="1.10.486.10">
    <property type="entry name" value="PCRA, domain 4"/>
    <property type="match status" value="1"/>
</dbReference>
<dbReference type="GO" id="GO:0000725">
    <property type="term" value="P:recombinational repair"/>
    <property type="evidence" value="ECO:0007669"/>
    <property type="project" value="TreeGrafter"/>
</dbReference>
<dbReference type="RefSeq" id="WP_179491841.1">
    <property type="nucleotide sequence ID" value="NZ_JACCCW010000002.1"/>
</dbReference>
<dbReference type="PROSITE" id="PS51198">
    <property type="entry name" value="UVRD_HELICASE_ATP_BIND"/>
    <property type="match status" value="1"/>
</dbReference>
<dbReference type="SUPFAM" id="SSF52540">
    <property type="entry name" value="P-loop containing nucleoside triphosphate hydrolases"/>
    <property type="match status" value="1"/>
</dbReference>
<evidence type="ECO:0000256" key="7">
    <source>
        <dbReference type="ARBA" id="ARBA00022840"/>
    </source>
</evidence>
<keyword evidence="1" id="KW-0540">Nuclease</keyword>
<dbReference type="PANTHER" id="PTHR11070">
    <property type="entry name" value="UVRD / RECB / PCRA DNA HELICASE FAMILY MEMBER"/>
    <property type="match status" value="1"/>
</dbReference>
<evidence type="ECO:0000256" key="2">
    <source>
        <dbReference type="ARBA" id="ARBA00022741"/>
    </source>
</evidence>
<evidence type="ECO:0000256" key="3">
    <source>
        <dbReference type="ARBA" id="ARBA00022763"/>
    </source>
</evidence>
<feature type="region of interest" description="Disordered" evidence="16">
    <location>
        <begin position="1"/>
        <end position="22"/>
    </location>
</feature>
<accession>A0A7Y9PIF8</accession>
<keyword evidence="7 15" id="KW-0067">ATP-binding</keyword>
<keyword evidence="8" id="KW-0238">DNA-binding</keyword>
<evidence type="ECO:0000256" key="9">
    <source>
        <dbReference type="ARBA" id="ARBA00023204"/>
    </source>
</evidence>
<reference evidence="19 20" key="1">
    <citation type="submission" date="2020-07" db="EMBL/GenBank/DDBJ databases">
        <title>Genomic Encyclopedia of Type Strains, Phase IV (KMG-V): Genome sequencing to study the core and pangenomes of soil and plant-associated prokaryotes.</title>
        <authorList>
            <person name="Whitman W."/>
        </authorList>
    </citation>
    <scope>NUCLEOTIDE SEQUENCE [LARGE SCALE GENOMIC DNA]</scope>
    <source>
        <strain evidence="19 20">X4EP2</strain>
    </source>
</reference>
<keyword evidence="6 19" id="KW-0269">Exonuclease</keyword>
<evidence type="ECO:0000259" key="17">
    <source>
        <dbReference type="PROSITE" id="PS51198"/>
    </source>
</evidence>